<evidence type="ECO:0000256" key="3">
    <source>
        <dbReference type="PROSITE-ProRule" id="PRU00221"/>
    </source>
</evidence>
<dbReference type="InterPro" id="IPR015943">
    <property type="entry name" value="WD40/YVTN_repeat-like_dom_sf"/>
</dbReference>
<sequence>MRTWARSVSSKSARAPPVVSSTLSQSASPGSKNNRLPVQVFEGHGDGVWCPCFYPDENKLVSGSKDGTLRIWDRKTGALVKVLTGHRGTPYGVDVSYDGKMVPSATHDKTSCSGSFDETFRVWTVETGQLAFRKPIKCDSWAECVRYSPSEDIRIVSGADTVQIWDASTGVVILSIHNSSVYSPTWTPDGTHIVGGRQGQVIIWDSHSGEPLSIWNTSHNNWIRKLSLSPTGTLLATRAESDNTAFVLNISIGRVVALEHPRNVHGIAYSPLGQFIVTACDDKKVYLWEAPVFQDPKIKSPVPSFSESLPDYSLAGPSQNDGREIGRFREDPGNHPPSDSLNVETHVTSRDSRPRRTLTKFSTPQPTPQQVVPSVEGHLSVLPRPPPAPPMVINRSKAQDPYPSALIVGDSSVNSDTA</sequence>
<dbReference type="OrthoDB" id="6262491at2759"/>
<evidence type="ECO:0000313" key="5">
    <source>
        <dbReference type="EMBL" id="KIK77917.1"/>
    </source>
</evidence>
<dbReference type="PANTHER" id="PTHR19848:SF8">
    <property type="entry name" value="F-BOX AND WD REPEAT DOMAIN CONTAINING 7"/>
    <property type="match status" value="1"/>
</dbReference>
<dbReference type="SUPFAM" id="SSF69322">
    <property type="entry name" value="Tricorn protease domain 2"/>
    <property type="match status" value="1"/>
</dbReference>
<reference evidence="6" key="2">
    <citation type="submission" date="2015-01" db="EMBL/GenBank/DDBJ databases">
        <title>Evolutionary Origins and Diversification of the Mycorrhizal Mutualists.</title>
        <authorList>
            <consortium name="DOE Joint Genome Institute"/>
            <consortium name="Mycorrhizal Genomics Consortium"/>
            <person name="Kohler A."/>
            <person name="Kuo A."/>
            <person name="Nagy L.G."/>
            <person name="Floudas D."/>
            <person name="Copeland A."/>
            <person name="Barry K.W."/>
            <person name="Cichocki N."/>
            <person name="Veneault-Fourrey C."/>
            <person name="LaButti K."/>
            <person name="Lindquist E.A."/>
            <person name="Lipzen A."/>
            <person name="Lundell T."/>
            <person name="Morin E."/>
            <person name="Murat C."/>
            <person name="Riley R."/>
            <person name="Ohm R."/>
            <person name="Sun H."/>
            <person name="Tunlid A."/>
            <person name="Henrissat B."/>
            <person name="Grigoriev I.V."/>
            <person name="Hibbett D.S."/>
            <person name="Martin F."/>
        </authorList>
    </citation>
    <scope>NUCLEOTIDE SEQUENCE [LARGE SCALE GENOMIC DNA]</scope>
    <source>
        <strain evidence="6">Ve08.2h10</strain>
    </source>
</reference>
<dbReference type="SMART" id="SM00320">
    <property type="entry name" value="WD40"/>
    <property type="match status" value="6"/>
</dbReference>
<keyword evidence="6" id="KW-1185">Reference proteome</keyword>
<keyword evidence="2" id="KW-0677">Repeat</keyword>
<feature type="repeat" description="WD" evidence="3">
    <location>
        <begin position="41"/>
        <end position="82"/>
    </location>
</feature>
<evidence type="ECO:0000256" key="2">
    <source>
        <dbReference type="ARBA" id="ARBA00022737"/>
    </source>
</evidence>
<feature type="repeat" description="WD" evidence="3">
    <location>
        <begin position="174"/>
        <end position="214"/>
    </location>
</feature>
<feature type="compositionally biased region" description="Basic and acidic residues" evidence="4">
    <location>
        <begin position="321"/>
        <end position="333"/>
    </location>
</feature>
<feature type="compositionally biased region" description="Polar residues" evidence="4">
    <location>
        <begin position="19"/>
        <end position="36"/>
    </location>
</feature>
<dbReference type="STRING" id="930991.A0A0D0C492"/>
<dbReference type="PROSITE" id="PS50082">
    <property type="entry name" value="WD_REPEATS_2"/>
    <property type="match status" value="3"/>
</dbReference>
<feature type="compositionally biased region" description="Polar residues" evidence="4">
    <location>
        <begin position="1"/>
        <end position="12"/>
    </location>
</feature>
<feature type="compositionally biased region" description="Low complexity" evidence="4">
    <location>
        <begin position="362"/>
        <end position="375"/>
    </location>
</feature>
<dbReference type="PRINTS" id="PR00320">
    <property type="entry name" value="GPROTEINBRPT"/>
</dbReference>
<feature type="region of interest" description="Disordered" evidence="4">
    <location>
        <begin position="299"/>
        <end position="418"/>
    </location>
</feature>
<reference evidence="5 6" key="1">
    <citation type="submission" date="2014-04" db="EMBL/GenBank/DDBJ databases">
        <authorList>
            <consortium name="DOE Joint Genome Institute"/>
            <person name="Kuo A."/>
            <person name="Kohler A."/>
            <person name="Jargeat P."/>
            <person name="Nagy L.G."/>
            <person name="Floudas D."/>
            <person name="Copeland A."/>
            <person name="Barry K.W."/>
            <person name="Cichocki N."/>
            <person name="Veneault-Fourrey C."/>
            <person name="LaButti K."/>
            <person name="Lindquist E.A."/>
            <person name="Lipzen A."/>
            <person name="Lundell T."/>
            <person name="Morin E."/>
            <person name="Murat C."/>
            <person name="Sun H."/>
            <person name="Tunlid A."/>
            <person name="Henrissat B."/>
            <person name="Grigoriev I.V."/>
            <person name="Hibbett D.S."/>
            <person name="Martin F."/>
            <person name="Nordberg H.P."/>
            <person name="Cantor M.N."/>
            <person name="Hua S.X."/>
        </authorList>
    </citation>
    <scope>NUCLEOTIDE SEQUENCE [LARGE SCALE GENOMIC DNA]</scope>
    <source>
        <strain evidence="5 6">Ve08.2h10</strain>
    </source>
</reference>
<dbReference type="PROSITE" id="PS50294">
    <property type="entry name" value="WD_REPEATS_REGION"/>
    <property type="match status" value="2"/>
</dbReference>
<dbReference type="Gene3D" id="2.130.10.10">
    <property type="entry name" value="YVTN repeat-like/Quinoprotein amine dehydrogenase"/>
    <property type="match status" value="3"/>
</dbReference>
<dbReference type="Pfam" id="PF00400">
    <property type="entry name" value="WD40"/>
    <property type="match status" value="4"/>
</dbReference>
<gene>
    <name evidence="5" type="ORF">PAXRUDRAFT_28723</name>
</gene>
<dbReference type="EMBL" id="KN826783">
    <property type="protein sequence ID" value="KIK77917.1"/>
    <property type="molecule type" value="Genomic_DNA"/>
</dbReference>
<feature type="repeat" description="WD" evidence="3">
    <location>
        <begin position="257"/>
        <end position="289"/>
    </location>
</feature>
<evidence type="ECO:0000256" key="1">
    <source>
        <dbReference type="ARBA" id="ARBA00022574"/>
    </source>
</evidence>
<feature type="region of interest" description="Disordered" evidence="4">
    <location>
        <begin position="1"/>
        <end position="37"/>
    </location>
</feature>
<feature type="compositionally biased region" description="Polar residues" evidence="4">
    <location>
        <begin position="337"/>
        <end position="346"/>
    </location>
</feature>
<dbReference type="PANTHER" id="PTHR19848">
    <property type="entry name" value="WD40 REPEAT PROTEIN"/>
    <property type="match status" value="1"/>
</dbReference>
<dbReference type="InParanoid" id="A0A0D0C492"/>
<dbReference type="InterPro" id="IPR001680">
    <property type="entry name" value="WD40_rpt"/>
</dbReference>
<dbReference type="HOGENOM" id="CLU_000288_57_33_1"/>
<accession>A0A0D0C492</accession>
<proteinExistence type="predicted"/>
<dbReference type="Proteomes" id="UP000054538">
    <property type="component" value="Unassembled WGS sequence"/>
</dbReference>
<dbReference type="InterPro" id="IPR020472">
    <property type="entry name" value="WD40_PAC1"/>
</dbReference>
<name>A0A0D0C492_9AGAM</name>
<dbReference type="CDD" id="cd00200">
    <property type="entry name" value="WD40"/>
    <property type="match status" value="1"/>
</dbReference>
<evidence type="ECO:0000256" key="4">
    <source>
        <dbReference type="SAM" id="MobiDB-lite"/>
    </source>
</evidence>
<evidence type="ECO:0000313" key="6">
    <source>
        <dbReference type="Proteomes" id="UP000054538"/>
    </source>
</evidence>
<organism evidence="5 6">
    <name type="scientific">Paxillus rubicundulus Ve08.2h10</name>
    <dbReference type="NCBI Taxonomy" id="930991"/>
    <lineage>
        <taxon>Eukaryota</taxon>
        <taxon>Fungi</taxon>
        <taxon>Dikarya</taxon>
        <taxon>Basidiomycota</taxon>
        <taxon>Agaricomycotina</taxon>
        <taxon>Agaricomycetes</taxon>
        <taxon>Agaricomycetidae</taxon>
        <taxon>Boletales</taxon>
        <taxon>Paxilineae</taxon>
        <taxon>Paxillaceae</taxon>
        <taxon>Paxillus</taxon>
    </lineage>
</organism>
<protein>
    <submittedName>
        <fullName evidence="5">Unplaced genomic scaffold scaffold_1961, whole genome shotgun sequence</fullName>
    </submittedName>
</protein>
<dbReference type="AlphaFoldDB" id="A0A0D0C492"/>
<keyword evidence="1 3" id="KW-0853">WD repeat</keyword>